<evidence type="ECO:0000259" key="1">
    <source>
        <dbReference type="Pfam" id="PF07727"/>
    </source>
</evidence>
<dbReference type="Proteomes" id="UP000327157">
    <property type="component" value="Chromosome 5"/>
</dbReference>
<dbReference type="PANTHER" id="PTHR11439:SF463">
    <property type="entry name" value="REVERSE TRANSCRIPTASE TY1_COPIA-TYPE DOMAIN-CONTAINING PROTEIN"/>
    <property type="match status" value="1"/>
</dbReference>
<reference evidence="2 3" key="1">
    <citation type="submission" date="2019-09" db="EMBL/GenBank/DDBJ databases">
        <authorList>
            <person name="Ou C."/>
        </authorList>
    </citation>
    <scope>NUCLEOTIDE SEQUENCE [LARGE SCALE GENOMIC DNA]</scope>
    <source>
        <strain evidence="2">S2</strain>
        <tissue evidence="2">Leaf</tissue>
    </source>
</reference>
<dbReference type="InterPro" id="IPR013103">
    <property type="entry name" value="RVT_2"/>
</dbReference>
<dbReference type="AlphaFoldDB" id="A0A5N5IAR1"/>
<evidence type="ECO:0000313" key="3">
    <source>
        <dbReference type="Proteomes" id="UP000327157"/>
    </source>
</evidence>
<reference evidence="3" key="2">
    <citation type="submission" date="2019-10" db="EMBL/GenBank/DDBJ databases">
        <title>A de novo genome assembly of a pear dwarfing rootstock.</title>
        <authorList>
            <person name="Wang F."/>
            <person name="Wang J."/>
            <person name="Li S."/>
            <person name="Zhang Y."/>
            <person name="Fang M."/>
            <person name="Ma L."/>
            <person name="Zhao Y."/>
            <person name="Jiang S."/>
        </authorList>
    </citation>
    <scope>NUCLEOTIDE SEQUENCE [LARGE SCALE GENOMIC DNA]</scope>
</reference>
<dbReference type="Pfam" id="PF07727">
    <property type="entry name" value="RVT_2"/>
    <property type="match status" value="1"/>
</dbReference>
<organism evidence="2 3">
    <name type="scientific">Pyrus ussuriensis x Pyrus communis</name>
    <dbReference type="NCBI Taxonomy" id="2448454"/>
    <lineage>
        <taxon>Eukaryota</taxon>
        <taxon>Viridiplantae</taxon>
        <taxon>Streptophyta</taxon>
        <taxon>Embryophyta</taxon>
        <taxon>Tracheophyta</taxon>
        <taxon>Spermatophyta</taxon>
        <taxon>Magnoliopsida</taxon>
        <taxon>eudicotyledons</taxon>
        <taxon>Gunneridae</taxon>
        <taxon>Pentapetalae</taxon>
        <taxon>rosids</taxon>
        <taxon>fabids</taxon>
        <taxon>Rosales</taxon>
        <taxon>Rosaceae</taxon>
        <taxon>Amygdaloideae</taxon>
        <taxon>Maleae</taxon>
        <taxon>Pyrus</taxon>
    </lineage>
</organism>
<dbReference type="PANTHER" id="PTHR11439">
    <property type="entry name" value="GAG-POL-RELATED RETROTRANSPOSON"/>
    <property type="match status" value="1"/>
</dbReference>
<keyword evidence="3" id="KW-1185">Reference proteome</keyword>
<dbReference type="OrthoDB" id="1422271at2759"/>
<name>A0A5N5IAR1_9ROSA</name>
<reference evidence="2 3" key="3">
    <citation type="submission" date="2019-11" db="EMBL/GenBank/DDBJ databases">
        <title>A de novo genome assembly of a pear dwarfing rootstock.</title>
        <authorList>
            <person name="Wang F."/>
            <person name="Wang J."/>
            <person name="Li S."/>
            <person name="Zhang Y."/>
            <person name="Fang M."/>
            <person name="Ma L."/>
            <person name="Zhao Y."/>
            <person name="Jiang S."/>
        </authorList>
    </citation>
    <scope>NUCLEOTIDE SEQUENCE [LARGE SCALE GENOMIC DNA]</scope>
    <source>
        <strain evidence="2">S2</strain>
        <tissue evidence="2">Leaf</tissue>
    </source>
</reference>
<protein>
    <recommendedName>
        <fullName evidence="1">Reverse transcriptase Ty1/copia-type domain-containing protein</fullName>
    </recommendedName>
</protein>
<feature type="domain" description="Reverse transcriptase Ty1/copia-type" evidence="1">
    <location>
        <begin position="54"/>
        <end position="129"/>
    </location>
</feature>
<accession>A0A5N5IAR1</accession>
<comment type="caution">
    <text evidence="2">The sequence shown here is derived from an EMBL/GenBank/DDBJ whole genome shotgun (WGS) entry which is preliminary data.</text>
</comment>
<evidence type="ECO:0000313" key="2">
    <source>
        <dbReference type="EMBL" id="KAB2635552.1"/>
    </source>
</evidence>
<dbReference type="Gene3D" id="3.60.21.10">
    <property type="match status" value="1"/>
</dbReference>
<dbReference type="InterPro" id="IPR029052">
    <property type="entry name" value="Metallo-depent_PP-like"/>
</dbReference>
<dbReference type="EMBL" id="SMOL01000004">
    <property type="protein sequence ID" value="KAB2635552.1"/>
    <property type="molecule type" value="Genomic_DNA"/>
</dbReference>
<gene>
    <name evidence="2" type="ORF">D8674_026086</name>
</gene>
<proteinExistence type="predicted"/>
<sequence>MVEGDRFMGGGFSGRDLVEKEGEELHVRKVEMVELKDPIGTDQDKGGEKDRVIGDDIVYTGSCPQMLEEFKSDMIKHYEMTNLGLVNHLLEVGVLQTEGNIFIHQKKYAMKLIEKFGLKDCKIVATPLVVIEKLSRVDSSEATDEEEYIKLVRSLLYLTTTRPNIMFAASLLARFMHNPTKKQIGTTKRVDSARSEDDMRSTSGYAFTLRSEVFSWASIKQSTMALSTVETKYERVSNVAYNIVNGICKPVQDQYAPVYITFGDGGNLEGLTISMLDVLVFMLV</sequence>